<dbReference type="PANTHER" id="PTHR24559">
    <property type="entry name" value="TRANSPOSON TY3-I GAG-POL POLYPROTEIN"/>
    <property type="match status" value="1"/>
</dbReference>
<dbReference type="InterPro" id="IPR043502">
    <property type="entry name" value="DNA/RNA_pol_sf"/>
</dbReference>
<dbReference type="SUPFAM" id="SSF56672">
    <property type="entry name" value="DNA/RNA polymerases"/>
    <property type="match status" value="1"/>
</dbReference>
<name>A0A3P6UJ93_CYLGO</name>
<organism evidence="1 2">
    <name type="scientific">Cylicostephanus goldi</name>
    <name type="common">Nematode worm</name>
    <dbReference type="NCBI Taxonomy" id="71465"/>
    <lineage>
        <taxon>Eukaryota</taxon>
        <taxon>Metazoa</taxon>
        <taxon>Ecdysozoa</taxon>
        <taxon>Nematoda</taxon>
        <taxon>Chromadorea</taxon>
        <taxon>Rhabditida</taxon>
        <taxon>Rhabditina</taxon>
        <taxon>Rhabditomorpha</taxon>
        <taxon>Strongyloidea</taxon>
        <taxon>Strongylidae</taxon>
        <taxon>Cylicostephanus</taxon>
    </lineage>
</organism>
<dbReference type="OrthoDB" id="5846951at2759"/>
<evidence type="ECO:0000313" key="2">
    <source>
        <dbReference type="Proteomes" id="UP000271889"/>
    </source>
</evidence>
<dbReference type="PANTHER" id="PTHR24559:SF444">
    <property type="entry name" value="REVERSE TRANSCRIPTASE DOMAIN-CONTAINING PROTEIN"/>
    <property type="match status" value="1"/>
</dbReference>
<dbReference type="InterPro" id="IPR053134">
    <property type="entry name" value="RNA-dir_DNA_polymerase"/>
</dbReference>
<accession>A0A3P6UJ93</accession>
<dbReference type="Gene3D" id="3.30.70.270">
    <property type="match status" value="1"/>
</dbReference>
<dbReference type="AlphaFoldDB" id="A0A3P6UJ93"/>
<protein>
    <recommendedName>
        <fullName evidence="3">Reverse transcriptase domain-containing protein</fullName>
    </recommendedName>
</protein>
<reference evidence="1 2" key="1">
    <citation type="submission" date="2018-11" db="EMBL/GenBank/DDBJ databases">
        <authorList>
            <consortium name="Pathogen Informatics"/>
        </authorList>
    </citation>
    <scope>NUCLEOTIDE SEQUENCE [LARGE SCALE GENOMIC DNA]</scope>
</reference>
<evidence type="ECO:0008006" key="3">
    <source>
        <dbReference type="Google" id="ProtNLM"/>
    </source>
</evidence>
<gene>
    <name evidence="1" type="ORF">CGOC_LOCUS7558</name>
</gene>
<keyword evidence="2" id="KW-1185">Reference proteome</keyword>
<dbReference type="InterPro" id="IPR043128">
    <property type="entry name" value="Rev_trsase/Diguanyl_cyclase"/>
</dbReference>
<feature type="non-terminal residue" evidence="1">
    <location>
        <position position="275"/>
    </location>
</feature>
<dbReference type="Proteomes" id="UP000271889">
    <property type="component" value="Unassembled WGS sequence"/>
</dbReference>
<dbReference type="EMBL" id="UYRV01026434">
    <property type="protein sequence ID" value="VDK79268.1"/>
    <property type="molecule type" value="Genomic_DNA"/>
</dbReference>
<dbReference type="Gene3D" id="3.10.10.10">
    <property type="entry name" value="HIV Type 1 Reverse Transcriptase, subunit A, domain 1"/>
    <property type="match status" value="1"/>
</dbReference>
<sequence>MTPVSNAMLLSELRTAQPHKVRLLEDTVLASRSSNLVPAIIQGMYVALATPLPDEEAEVYGVEDYRGVQFVDTAAQISSVDFRERLALPYVPPEADWESKMPLLARPKPGPYDVVSEIDFSMCTLAPKDLEILKDILRSHTDAFVGPDGQLGHYNGPIRHRIDLIKNAEIPARKIYRVPLEKRAEIERQIYEMLQNGIIRESNSPFCAPIVLVRKKDSQSWRFTIDFRGLNSITRSRQSILPNIQDIVDLCANQCLYTSLDFQQGFFQIPLEEKH</sequence>
<evidence type="ECO:0000313" key="1">
    <source>
        <dbReference type="EMBL" id="VDK79268.1"/>
    </source>
</evidence>
<proteinExistence type="predicted"/>